<evidence type="ECO:0000259" key="1">
    <source>
        <dbReference type="PROSITE" id="PS51746"/>
    </source>
</evidence>
<dbReference type="NCBIfam" id="NF033484">
    <property type="entry name" value="Stp1_PP2C_phos"/>
    <property type="match status" value="1"/>
</dbReference>
<organism evidence="2 3">
    <name type="scientific">Paenibacillus soyae</name>
    <dbReference type="NCBI Taxonomy" id="2969249"/>
    <lineage>
        <taxon>Bacteria</taxon>
        <taxon>Bacillati</taxon>
        <taxon>Bacillota</taxon>
        <taxon>Bacilli</taxon>
        <taxon>Bacillales</taxon>
        <taxon>Paenibacillaceae</taxon>
        <taxon>Paenibacillus</taxon>
    </lineage>
</organism>
<reference evidence="2" key="1">
    <citation type="submission" date="2022-08" db="EMBL/GenBank/DDBJ databases">
        <title>The genomic sequence of strain Paenibacillus sp. SCIV0701.</title>
        <authorList>
            <person name="Zhao H."/>
        </authorList>
    </citation>
    <scope>NUCLEOTIDE SEQUENCE</scope>
    <source>
        <strain evidence="2">SCIV0701</strain>
    </source>
</reference>
<dbReference type="EMBL" id="JANIPJ010000009">
    <property type="protein sequence ID" value="MCR2804920.1"/>
    <property type="molecule type" value="Genomic_DNA"/>
</dbReference>
<protein>
    <submittedName>
        <fullName evidence="2">Stp1/IreP family PP2C-type Ser/Thr phosphatase</fullName>
    </submittedName>
</protein>
<dbReference type="SUPFAM" id="SSF81606">
    <property type="entry name" value="PP2C-like"/>
    <property type="match status" value="1"/>
</dbReference>
<dbReference type="Proteomes" id="UP001141950">
    <property type="component" value="Unassembled WGS sequence"/>
</dbReference>
<evidence type="ECO:0000313" key="2">
    <source>
        <dbReference type="EMBL" id="MCR2804920.1"/>
    </source>
</evidence>
<keyword evidence="3" id="KW-1185">Reference proteome</keyword>
<dbReference type="InterPro" id="IPR001932">
    <property type="entry name" value="PPM-type_phosphatase-like_dom"/>
</dbReference>
<dbReference type="PANTHER" id="PTHR47992">
    <property type="entry name" value="PROTEIN PHOSPHATASE"/>
    <property type="match status" value="1"/>
</dbReference>
<dbReference type="CDD" id="cd00143">
    <property type="entry name" value="PP2Cc"/>
    <property type="match status" value="1"/>
</dbReference>
<evidence type="ECO:0000313" key="3">
    <source>
        <dbReference type="Proteomes" id="UP001141950"/>
    </source>
</evidence>
<accession>A0A9X2S9A2</accession>
<dbReference type="AlphaFoldDB" id="A0A9X2S9A2"/>
<name>A0A9X2S9A2_9BACL</name>
<dbReference type="PROSITE" id="PS51746">
    <property type="entry name" value="PPM_2"/>
    <property type="match status" value="1"/>
</dbReference>
<comment type="caution">
    <text evidence="2">The sequence shown here is derived from an EMBL/GenBank/DDBJ whole genome shotgun (WGS) entry which is preliminary data.</text>
</comment>
<dbReference type="Pfam" id="PF13672">
    <property type="entry name" value="PP2C_2"/>
    <property type="match status" value="1"/>
</dbReference>
<dbReference type="SMART" id="SM00332">
    <property type="entry name" value="PP2Cc"/>
    <property type="match status" value="1"/>
</dbReference>
<sequence length="257" mass="27763">MLTANRSNIGRVRHLNEDQSWVGQLENGVTLAIVADGMGGHQAGDVASLMAVNAFRSALERNAAKPELSEQEGKMLIRQAISEANETIYAMASGDDRYHNMGTTIVAALLHANNAIIGHVGDSRAYKVTKDSIDLLTMDHSLVNELVKSGQLTEEEAAHHPRRNVLTRAVGTDPNVEIDVQAVLWSPEDVLLLCSDGLTNMVSEQEMHAVIAGAEDPTLESKADHLIQLALEAGGDDNITVVLLQEQAGMKREESEI</sequence>
<feature type="domain" description="PPM-type phosphatase" evidence="1">
    <location>
        <begin position="2"/>
        <end position="246"/>
    </location>
</feature>
<dbReference type="RefSeq" id="WP_257446517.1">
    <property type="nucleotide sequence ID" value="NZ_JANIPJ010000009.1"/>
</dbReference>
<dbReference type="Gene3D" id="3.60.40.10">
    <property type="entry name" value="PPM-type phosphatase domain"/>
    <property type="match status" value="1"/>
</dbReference>
<dbReference type="GO" id="GO:0004722">
    <property type="term" value="F:protein serine/threonine phosphatase activity"/>
    <property type="evidence" value="ECO:0007669"/>
    <property type="project" value="InterPro"/>
</dbReference>
<dbReference type="InterPro" id="IPR036457">
    <property type="entry name" value="PPM-type-like_dom_sf"/>
</dbReference>
<dbReference type="SMART" id="SM00331">
    <property type="entry name" value="PP2C_SIG"/>
    <property type="match status" value="1"/>
</dbReference>
<dbReference type="InterPro" id="IPR015655">
    <property type="entry name" value="PP2C"/>
</dbReference>
<gene>
    <name evidence="2" type="ORF">NQZ67_13625</name>
</gene>
<proteinExistence type="predicted"/>